<dbReference type="Pfam" id="PF18504">
    <property type="entry name" value="Csm1_N"/>
    <property type="match status" value="1"/>
</dbReference>
<organism evidence="4 5">
    <name type="scientific">Cyanidioschyzon merolae (strain NIES-3377 / 10D)</name>
    <name type="common">Unicellular red alga</name>
    <dbReference type="NCBI Taxonomy" id="280699"/>
    <lineage>
        <taxon>Eukaryota</taxon>
        <taxon>Rhodophyta</taxon>
        <taxon>Bangiophyceae</taxon>
        <taxon>Cyanidiales</taxon>
        <taxon>Cyanidiaceae</taxon>
        <taxon>Cyanidioschyzon</taxon>
    </lineage>
</organism>
<evidence type="ECO:0000313" key="5">
    <source>
        <dbReference type="Proteomes" id="UP000007014"/>
    </source>
</evidence>
<reference evidence="4 5" key="1">
    <citation type="journal article" date="2004" name="Nature">
        <title>Genome sequence of the ultrasmall unicellular red alga Cyanidioschyzon merolae 10D.</title>
        <authorList>
            <person name="Matsuzaki M."/>
            <person name="Misumi O."/>
            <person name="Shin-i T."/>
            <person name="Maruyama S."/>
            <person name="Takahara M."/>
            <person name="Miyagishima S."/>
            <person name="Mori T."/>
            <person name="Nishida K."/>
            <person name="Yagisawa F."/>
            <person name="Nishida K."/>
            <person name="Yoshida Y."/>
            <person name="Nishimura Y."/>
            <person name="Nakao S."/>
            <person name="Kobayashi T."/>
            <person name="Momoyama Y."/>
            <person name="Higashiyama T."/>
            <person name="Minoda A."/>
            <person name="Sano M."/>
            <person name="Nomoto H."/>
            <person name="Oishi K."/>
            <person name="Hayashi H."/>
            <person name="Ohta F."/>
            <person name="Nishizaka S."/>
            <person name="Haga S."/>
            <person name="Miura S."/>
            <person name="Morishita T."/>
            <person name="Kabeya Y."/>
            <person name="Terasawa K."/>
            <person name="Suzuki Y."/>
            <person name="Ishii Y."/>
            <person name="Asakawa S."/>
            <person name="Takano H."/>
            <person name="Ohta N."/>
            <person name="Kuroiwa H."/>
            <person name="Tanaka K."/>
            <person name="Shimizu N."/>
            <person name="Sugano S."/>
            <person name="Sato N."/>
            <person name="Nozaki H."/>
            <person name="Ogasawara N."/>
            <person name="Kohara Y."/>
            <person name="Kuroiwa T."/>
        </authorList>
    </citation>
    <scope>NUCLEOTIDE SEQUENCE [LARGE SCALE GENOMIC DNA]</scope>
    <source>
        <strain evidence="4 5">10D</strain>
    </source>
</reference>
<keyword evidence="5" id="KW-1185">Reference proteome</keyword>
<feature type="region of interest" description="Disordered" evidence="2">
    <location>
        <begin position="1"/>
        <end position="70"/>
    </location>
</feature>
<feature type="compositionally biased region" description="Low complexity" evidence="2">
    <location>
        <begin position="170"/>
        <end position="184"/>
    </location>
</feature>
<protein>
    <recommendedName>
        <fullName evidence="3">Csm1 N-terminal domain-containing protein</fullName>
    </recommendedName>
</protein>
<dbReference type="HOGENOM" id="CLU_484299_0_0_1"/>
<feature type="compositionally biased region" description="Low complexity" evidence="2">
    <location>
        <begin position="17"/>
        <end position="30"/>
    </location>
</feature>
<dbReference type="InterPro" id="IPR041671">
    <property type="entry name" value="Csm1_N"/>
</dbReference>
<feature type="compositionally biased region" description="Polar residues" evidence="2">
    <location>
        <begin position="302"/>
        <end position="312"/>
    </location>
</feature>
<feature type="region of interest" description="Disordered" evidence="2">
    <location>
        <begin position="464"/>
        <end position="483"/>
    </location>
</feature>
<evidence type="ECO:0000256" key="1">
    <source>
        <dbReference type="SAM" id="Coils"/>
    </source>
</evidence>
<feature type="coiled-coil region" evidence="1">
    <location>
        <begin position="351"/>
        <end position="439"/>
    </location>
</feature>
<feature type="region of interest" description="Disordered" evidence="2">
    <location>
        <begin position="170"/>
        <end position="330"/>
    </location>
</feature>
<gene>
    <name evidence="4" type="ORF">CYME_CMI102C</name>
</gene>
<dbReference type="EMBL" id="AP006491">
    <property type="protein sequence ID" value="BAM79993.1"/>
    <property type="molecule type" value="Genomic_DNA"/>
</dbReference>
<name>M1VGV8_CYAM1</name>
<reference evidence="4 5" key="2">
    <citation type="journal article" date="2007" name="BMC Biol.">
        <title>A 100%-complete sequence reveals unusually simple genomic features in the hot-spring red alga Cyanidioschyzon merolae.</title>
        <authorList>
            <person name="Nozaki H."/>
            <person name="Takano H."/>
            <person name="Misumi O."/>
            <person name="Terasawa K."/>
            <person name="Matsuzaki M."/>
            <person name="Maruyama S."/>
            <person name="Nishida K."/>
            <person name="Yagisawa F."/>
            <person name="Yoshida Y."/>
            <person name="Fujiwara T."/>
            <person name="Takio S."/>
            <person name="Tamura K."/>
            <person name="Chung S.J."/>
            <person name="Nakamura S."/>
            <person name="Kuroiwa H."/>
            <person name="Tanaka K."/>
            <person name="Sato N."/>
            <person name="Kuroiwa T."/>
        </authorList>
    </citation>
    <scope>NUCLEOTIDE SEQUENCE [LARGE SCALE GENOMIC DNA]</scope>
    <source>
        <strain evidence="4 5">10D</strain>
    </source>
</reference>
<dbReference type="GeneID" id="16993807"/>
<accession>M1VGV8</accession>
<keyword evidence="1" id="KW-0175">Coiled coil</keyword>
<proteinExistence type="predicted"/>
<feature type="compositionally biased region" description="Basic and acidic residues" evidence="2">
    <location>
        <begin position="143"/>
        <end position="154"/>
    </location>
</feature>
<feature type="region of interest" description="Disordered" evidence="2">
    <location>
        <begin position="126"/>
        <end position="154"/>
    </location>
</feature>
<dbReference type="RefSeq" id="XP_005536279.1">
    <property type="nucleotide sequence ID" value="XM_005536222.1"/>
</dbReference>
<evidence type="ECO:0000313" key="4">
    <source>
        <dbReference type="EMBL" id="BAM79993.1"/>
    </source>
</evidence>
<dbReference type="AlphaFoldDB" id="M1VGV8"/>
<dbReference type="KEGG" id="cme:CYME_CMI102C"/>
<feature type="domain" description="Csm1 N-terminal" evidence="3">
    <location>
        <begin position="347"/>
        <end position="403"/>
    </location>
</feature>
<evidence type="ECO:0000259" key="3">
    <source>
        <dbReference type="Pfam" id="PF18504"/>
    </source>
</evidence>
<dbReference type="OrthoDB" id="10584071at2759"/>
<sequence>MPGCQPDEDAQHIVAKPSSPRLLMPSRPLSDIQESWEDRENAPPAATWTPLAKHLPADGTAAPSDGEVASNTLVRKTARKGSEYSGVSGCIFTTAGSTTSAGVSECGESTERTALAEARPVASLSTNAGAVPGTPASPVAAEASKHSEVNVRPDKGDAAAFDQLLQTEARTASPAGAAQAQARQPTPPARHTAETSATSQLAWRENDTSRTSLIRPDWAAPDESTLDGQQSARDSLRGARTPATRRLSGGVRTTKSRMQHRRSSTAANTQLPVPRMVTNEDKSEAGVPASRQGSGAEPRALQQDTSPAQLPSSERAAGTQGAQRLPATTFPWNANGTIQAAEATRAFEEYRASVAVQLDAAERLVERYKSENEQLRQQLDHAEVAKLRQRVDDLERTRTDQQLRYLELQKHAIQLEADLARERLALERERSQLAQLENDAAPAAALFQLCSGATQVKPIRVRYESTGTTPETEAKLPGNTPSTANRPQAIWLNGYQILLENSALQRRALFQLVLDDSGDVEYTPLELMLGDAATDAPDFLQETIYFPRNELPLFWLRLVGVLF</sequence>
<dbReference type="Proteomes" id="UP000007014">
    <property type="component" value="Chromosome 9"/>
</dbReference>
<dbReference type="Gramene" id="CMI102CT">
    <property type="protein sequence ID" value="CMI102CT"/>
    <property type="gene ID" value="CMI102C"/>
</dbReference>
<feature type="compositionally biased region" description="Basic residues" evidence="2">
    <location>
        <begin position="254"/>
        <end position="263"/>
    </location>
</feature>
<evidence type="ECO:0000256" key="2">
    <source>
        <dbReference type="SAM" id="MobiDB-lite"/>
    </source>
</evidence>